<feature type="transmembrane region" description="Helical" evidence="6">
    <location>
        <begin position="260"/>
        <end position="287"/>
    </location>
</feature>
<keyword evidence="3 6" id="KW-0812">Transmembrane</keyword>
<evidence type="ECO:0000256" key="3">
    <source>
        <dbReference type="ARBA" id="ARBA00022692"/>
    </source>
</evidence>
<dbReference type="InterPro" id="IPR036259">
    <property type="entry name" value="MFS_trans_sf"/>
</dbReference>
<feature type="transmembrane region" description="Helical" evidence="6">
    <location>
        <begin position="163"/>
        <end position="182"/>
    </location>
</feature>
<dbReference type="GO" id="GO:0005886">
    <property type="term" value="C:plasma membrane"/>
    <property type="evidence" value="ECO:0007669"/>
    <property type="project" value="UniProtKB-SubCell"/>
</dbReference>
<proteinExistence type="predicted"/>
<evidence type="ECO:0000313" key="9">
    <source>
        <dbReference type="Proteomes" id="UP000541969"/>
    </source>
</evidence>
<feature type="transmembrane region" description="Helical" evidence="6">
    <location>
        <begin position="72"/>
        <end position="92"/>
    </location>
</feature>
<dbReference type="InterPro" id="IPR011701">
    <property type="entry name" value="MFS"/>
</dbReference>
<protein>
    <submittedName>
        <fullName evidence="8">MFS family permease</fullName>
    </submittedName>
</protein>
<evidence type="ECO:0000256" key="5">
    <source>
        <dbReference type="ARBA" id="ARBA00023136"/>
    </source>
</evidence>
<organism evidence="8 9">
    <name type="scientific">Petropleomorpha daqingensis</name>
    <dbReference type="NCBI Taxonomy" id="2026353"/>
    <lineage>
        <taxon>Bacteria</taxon>
        <taxon>Bacillati</taxon>
        <taxon>Actinomycetota</taxon>
        <taxon>Actinomycetes</taxon>
        <taxon>Geodermatophilales</taxon>
        <taxon>Geodermatophilaceae</taxon>
        <taxon>Petropleomorpha</taxon>
    </lineage>
</organism>
<keyword evidence="5 6" id="KW-0472">Membrane</keyword>
<dbReference type="PANTHER" id="PTHR42718">
    <property type="entry name" value="MAJOR FACILITATOR SUPERFAMILY MULTIDRUG TRANSPORTER MFSC"/>
    <property type="match status" value="1"/>
</dbReference>
<feature type="transmembrane region" description="Helical" evidence="6">
    <location>
        <begin position="38"/>
        <end position="66"/>
    </location>
</feature>
<feature type="domain" description="Major facilitator superfamily (MFS) profile" evidence="7">
    <location>
        <begin position="39"/>
        <end position="449"/>
    </location>
</feature>
<evidence type="ECO:0000256" key="1">
    <source>
        <dbReference type="ARBA" id="ARBA00004651"/>
    </source>
</evidence>
<dbReference type="SUPFAM" id="SSF103473">
    <property type="entry name" value="MFS general substrate transporter"/>
    <property type="match status" value="1"/>
</dbReference>
<reference evidence="8 9" key="1">
    <citation type="submission" date="2020-07" db="EMBL/GenBank/DDBJ databases">
        <title>Sequencing the genomes of 1000 actinobacteria strains.</title>
        <authorList>
            <person name="Klenk H.-P."/>
        </authorList>
    </citation>
    <scope>NUCLEOTIDE SEQUENCE [LARGE SCALE GENOMIC DNA]</scope>
    <source>
        <strain evidence="8 9">DSM 104001</strain>
    </source>
</reference>
<comment type="subcellular location">
    <subcellularLocation>
        <location evidence="1">Cell membrane</location>
        <topology evidence="1">Multi-pass membrane protein</topology>
    </subcellularLocation>
</comment>
<feature type="transmembrane region" description="Helical" evidence="6">
    <location>
        <begin position="194"/>
        <end position="214"/>
    </location>
</feature>
<keyword evidence="4 6" id="KW-1133">Transmembrane helix</keyword>
<evidence type="ECO:0000313" key="8">
    <source>
        <dbReference type="EMBL" id="NYJ08745.1"/>
    </source>
</evidence>
<dbReference type="EMBL" id="JACBZT010000001">
    <property type="protein sequence ID" value="NYJ08745.1"/>
    <property type="molecule type" value="Genomic_DNA"/>
</dbReference>
<dbReference type="PROSITE" id="PS50850">
    <property type="entry name" value="MFS"/>
    <property type="match status" value="1"/>
</dbReference>
<accession>A0A853CLE8</accession>
<feature type="transmembrane region" description="Helical" evidence="6">
    <location>
        <begin position="653"/>
        <end position="671"/>
    </location>
</feature>
<dbReference type="RefSeq" id="WP_179721570.1">
    <property type="nucleotide sequence ID" value="NZ_JACBZT010000001.1"/>
</dbReference>
<dbReference type="InterPro" id="IPR020846">
    <property type="entry name" value="MFS_dom"/>
</dbReference>
<dbReference type="Proteomes" id="UP000541969">
    <property type="component" value="Unassembled WGS sequence"/>
</dbReference>
<dbReference type="GO" id="GO:0022857">
    <property type="term" value="F:transmembrane transporter activity"/>
    <property type="evidence" value="ECO:0007669"/>
    <property type="project" value="InterPro"/>
</dbReference>
<dbReference type="Pfam" id="PF07690">
    <property type="entry name" value="MFS_1"/>
    <property type="match status" value="1"/>
</dbReference>
<sequence>MTTTSDAPRTADAPQSGAASRLWNRQLPHYPNTGPRSVFLGITVLATIVLYYELYIAGAVATQIIAEFNMSFTFFVMVSVIGNLVGAFASLFAGLADRWGRANLVVYGLLLTGLIIAFGLPNAPNKTVYTVLFAILSFVEGIVLVATPALIRDFSPQVGRGAAMGFWTLGPVLGSLVVTTVSSNTLDSHPDWRFQFYVCGIAGLVVFVVACFGLRELSPALRDQLMVSMRDRALIEARAKGLDPERALKGHWRQMLRFDIIGSAFAISVFLLLYYALVGFIVVFFATTHGYSEQKANGLANWYWGFNALGLVVFGLLSDKLRVRKPFMILGTLISLVGGILFATASTDTSYYSFALYFVLSSVGGGMAYVAWMASFTETVEKHNPAATATGLAIWGWLLRLVVCVSLIVLTFVVPATSILVDQGPKVATLAEQYKSELATLAKLDPATQKALAANPDDPATQAQALSDISGVPVADVASIAKISPATQAALAANPADQQAQAQAVSEVAGVPVTDVVKAATLSQQYAEQLKTAAAIDQATLLALAANPADTAAATKAVGEISQALGVDPATAQQRLLALAAVPQADVTFLLTTGQQVQAAADTLTTNGPKVAAAGAELIAVGKVPAEDLQFLSDNGAKVQQAQKDNPGQWQTWWWVCVAGQIVFLPFVFVMSGRWSPRKAREDEREHEEMVQRELAALGAGARGEATPSEA</sequence>
<feature type="transmembrane region" description="Helical" evidence="6">
    <location>
        <begin position="327"/>
        <end position="345"/>
    </location>
</feature>
<evidence type="ECO:0000256" key="4">
    <source>
        <dbReference type="ARBA" id="ARBA00022989"/>
    </source>
</evidence>
<dbReference type="AlphaFoldDB" id="A0A853CLE8"/>
<dbReference type="PANTHER" id="PTHR42718:SF9">
    <property type="entry name" value="MAJOR FACILITATOR SUPERFAMILY MULTIDRUG TRANSPORTER MFSC"/>
    <property type="match status" value="1"/>
</dbReference>
<evidence type="ECO:0000259" key="7">
    <source>
        <dbReference type="PROSITE" id="PS50850"/>
    </source>
</evidence>
<dbReference type="Gene3D" id="1.20.1250.20">
    <property type="entry name" value="MFS general substrate transporter like domains"/>
    <property type="match status" value="2"/>
</dbReference>
<keyword evidence="9" id="KW-1185">Reference proteome</keyword>
<gene>
    <name evidence="8" type="ORF">GGQ55_005023</name>
</gene>
<feature type="transmembrane region" description="Helical" evidence="6">
    <location>
        <begin position="104"/>
        <end position="123"/>
    </location>
</feature>
<comment type="caution">
    <text evidence="8">The sequence shown here is derived from an EMBL/GenBank/DDBJ whole genome shotgun (WGS) entry which is preliminary data.</text>
</comment>
<feature type="transmembrane region" description="Helical" evidence="6">
    <location>
        <begin position="351"/>
        <end position="372"/>
    </location>
</feature>
<feature type="transmembrane region" description="Helical" evidence="6">
    <location>
        <begin position="392"/>
        <end position="414"/>
    </location>
</feature>
<feature type="transmembrane region" description="Helical" evidence="6">
    <location>
        <begin position="299"/>
        <end position="318"/>
    </location>
</feature>
<evidence type="ECO:0000256" key="6">
    <source>
        <dbReference type="SAM" id="Phobius"/>
    </source>
</evidence>
<feature type="transmembrane region" description="Helical" evidence="6">
    <location>
        <begin position="129"/>
        <end position="151"/>
    </location>
</feature>
<evidence type="ECO:0000256" key="2">
    <source>
        <dbReference type="ARBA" id="ARBA00022448"/>
    </source>
</evidence>
<name>A0A853CLE8_9ACTN</name>
<keyword evidence="2" id="KW-0813">Transport</keyword>